<comment type="caution">
    <text evidence="2">The sequence shown here is derived from an EMBL/GenBank/DDBJ whole genome shotgun (WGS) entry which is preliminary data.</text>
</comment>
<organism evidence="2 3">
    <name type="scientific">Candidatus Vogelbacteria bacterium CG10_big_fil_rev_8_21_14_0_10_51_16</name>
    <dbReference type="NCBI Taxonomy" id="1975045"/>
    <lineage>
        <taxon>Bacteria</taxon>
        <taxon>Candidatus Vogeliibacteriota</taxon>
    </lineage>
</organism>
<proteinExistence type="predicted"/>
<accession>A0A2H0RDE2</accession>
<dbReference type="Proteomes" id="UP000228767">
    <property type="component" value="Unassembled WGS sequence"/>
</dbReference>
<reference evidence="2 3" key="1">
    <citation type="submission" date="2017-09" db="EMBL/GenBank/DDBJ databases">
        <title>Depth-based differentiation of microbial function through sediment-hosted aquifers and enrichment of novel symbionts in the deep terrestrial subsurface.</title>
        <authorList>
            <person name="Probst A.J."/>
            <person name="Ladd B."/>
            <person name="Jarett J.K."/>
            <person name="Geller-Mcgrath D.E."/>
            <person name="Sieber C.M."/>
            <person name="Emerson J.B."/>
            <person name="Anantharaman K."/>
            <person name="Thomas B.C."/>
            <person name="Malmstrom R."/>
            <person name="Stieglmeier M."/>
            <person name="Klingl A."/>
            <person name="Woyke T."/>
            <person name="Ryan C.M."/>
            <person name="Banfield J.F."/>
        </authorList>
    </citation>
    <scope>NUCLEOTIDE SEQUENCE [LARGE SCALE GENOMIC DNA]</scope>
    <source>
        <strain evidence="2">CG10_big_fil_rev_8_21_14_0_10_51_16</strain>
    </source>
</reference>
<sequence>MTVDNERFKPEVPDEFLGDVRREAGYEGPVLGPHLGAFRSEISVLAQDYARLTHENRQKFFAQCLPKLVEMAREAIEIGAVERDITGILAHLVPQQKDIPFTIVDPRGFSEEDRETPDKIRLEFTLHLIEKFPPALQKSMEERPIPNGHQDGTE</sequence>
<feature type="region of interest" description="Disordered" evidence="1">
    <location>
        <begin position="133"/>
        <end position="154"/>
    </location>
</feature>
<dbReference type="AlphaFoldDB" id="A0A2H0RDE2"/>
<protein>
    <submittedName>
        <fullName evidence="2">Uncharacterized protein</fullName>
    </submittedName>
</protein>
<dbReference type="EMBL" id="PCYI01000029">
    <property type="protein sequence ID" value="PIR44493.1"/>
    <property type="molecule type" value="Genomic_DNA"/>
</dbReference>
<name>A0A2H0RDE2_9BACT</name>
<evidence type="ECO:0000313" key="3">
    <source>
        <dbReference type="Proteomes" id="UP000228767"/>
    </source>
</evidence>
<evidence type="ECO:0000256" key="1">
    <source>
        <dbReference type="SAM" id="MobiDB-lite"/>
    </source>
</evidence>
<gene>
    <name evidence="2" type="ORF">COV10_04540</name>
</gene>
<evidence type="ECO:0000313" key="2">
    <source>
        <dbReference type="EMBL" id="PIR44493.1"/>
    </source>
</evidence>